<dbReference type="Gramene" id="PGSC0003DMT400074987">
    <property type="protein sequence ID" value="PGSC0003DMT400074987"/>
    <property type="gene ID" value="PGSC0003DMG401029166"/>
</dbReference>
<feature type="compositionally biased region" description="Gly residues" evidence="1">
    <location>
        <begin position="117"/>
        <end position="133"/>
    </location>
</feature>
<accession>M1CUG5</accession>
<sequence>MKLDLDWWKPTTRCWPEEITRDWVCIRLLALPMNLWSKKFFQDIGNLCGGYIDTEEETSLKNHLHWARINVRGDGSAVPKEVEVTSDGFTFIGDSSAGKGTGTGTGGRDEGGRDGTGDGAGGIWPGPGLGGQK</sequence>
<feature type="region of interest" description="Disordered" evidence="1">
    <location>
        <begin position="93"/>
        <end position="133"/>
    </location>
</feature>
<name>M1CUG5_SOLTU</name>
<dbReference type="EnsemblPlants" id="PGSC0003DMT400074987">
    <property type="protein sequence ID" value="PGSC0003DMT400074987"/>
    <property type="gene ID" value="PGSC0003DMG401029166"/>
</dbReference>
<reference evidence="3" key="1">
    <citation type="journal article" date="2011" name="Nature">
        <title>Genome sequence and analysis of the tuber crop potato.</title>
        <authorList>
            <consortium name="The Potato Genome Sequencing Consortium"/>
        </authorList>
    </citation>
    <scope>NUCLEOTIDE SEQUENCE [LARGE SCALE GENOMIC DNA]</scope>
    <source>
        <strain evidence="3">cv. DM1-3 516 R44</strain>
    </source>
</reference>
<dbReference type="AlphaFoldDB" id="M1CUG5"/>
<evidence type="ECO:0000313" key="3">
    <source>
        <dbReference type="Proteomes" id="UP000011115"/>
    </source>
</evidence>
<proteinExistence type="predicted"/>
<dbReference type="PANTHER" id="PTHR34427:SF15">
    <property type="entry name" value="DUF4283 DOMAIN-CONTAINING PROTEIN"/>
    <property type="match status" value="1"/>
</dbReference>
<dbReference type="PaxDb" id="4113-PGSC0003DMT400074987"/>
<dbReference type="PANTHER" id="PTHR34427">
    <property type="entry name" value="DUF4283 DOMAIN PROTEIN"/>
    <property type="match status" value="1"/>
</dbReference>
<dbReference type="Proteomes" id="UP000011115">
    <property type="component" value="Unassembled WGS sequence"/>
</dbReference>
<feature type="compositionally biased region" description="Basic and acidic residues" evidence="1">
    <location>
        <begin position="107"/>
        <end position="116"/>
    </location>
</feature>
<dbReference type="InParanoid" id="M1CUG5"/>
<protein>
    <submittedName>
        <fullName evidence="2">Uncharacterized protein</fullName>
    </submittedName>
</protein>
<keyword evidence="3" id="KW-1185">Reference proteome</keyword>
<reference evidence="2" key="2">
    <citation type="submission" date="2015-06" db="UniProtKB">
        <authorList>
            <consortium name="EnsemblPlants"/>
        </authorList>
    </citation>
    <scope>IDENTIFICATION</scope>
    <source>
        <strain evidence="2">DM1-3 516 R44</strain>
    </source>
</reference>
<evidence type="ECO:0000256" key="1">
    <source>
        <dbReference type="SAM" id="MobiDB-lite"/>
    </source>
</evidence>
<organism evidence="2 3">
    <name type="scientific">Solanum tuberosum</name>
    <name type="common">Potato</name>
    <dbReference type="NCBI Taxonomy" id="4113"/>
    <lineage>
        <taxon>Eukaryota</taxon>
        <taxon>Viridiplantae</taxon>
        <taxon>Streptophyta</taxon>
        <taxon>Embryophyta</taxon>
        <taxon>Tracheophyta</taxon>
        <taxon>Spermatophyta</taxon>
        <taxon>Magnoliopsida</taxon>
        <taxon>eudicotyledons</taxon>
        <taxon>Gunneridae</taxon>
        <taxon>Pentapetalae</taxon>
        <taxon>asterids</taxon>
        <taxon>lamiids</taxon>
        <taxon>Solanales</taxon>
        <taxon>Solanaceae</taxon>
        <taxon>Solanoideae</taxon>
        <taxon>Solaneae</taxon>
        <taxon>Solanum</taxon>
    </lineage>
</organism>
<evidence type="ECO:0000313" key="2">
    <source>
        <dbReference type="EnsemblPlants" id="PGSC0003DMT400074987"/>
    </source>
</evidence>
<dbReference type="HOGENOM" id="CLU_1910365_0_0_1"/>